<proteinExistence type="predicted"/>
<accession>A0A328EAG3</accession>
<feature type="repeat" description="PPR" evidence="2">
    <location>
        <begin position="538"/>
        <end position="572"/>
    </location>
</feature>
<feature type="repeat" description="PPR" evidence="2">
    <location>
        <begin position="167"/>
        <end position="201"/>
    </location>
</feature>
<feature type="repeat" description="PPR" evidence="2">
    <location>
        <begin position="35"/>
        <end position="69"/>
    </location>
</feature>
<dbReference type="Pfam" id="PF20431">
    <property type="entry name" value="E_motif"/>
    <property type="match status" value="1"/>
</dbReference>
<dbReference type="GO" id="GO:0009451">
    <property type="term" value="P:RNA modification"/>
    <property type="evidence" value="ECO:0007669"/>
    <property type="project" value="InterPro"/>
</dbReference>
<dbReference type="Gene3D" id="1.25.40.10">
    <property type="entry name" value="Tetratricopeptide repeat domain"/>
    <property type="match status" value="5"/>
</dbReference>
<dbReference type="EMBL" id="NQVE01000009">
    <property type="protein sequence ID" value="RAL54346.1"/>
    <property type="molecule type" value="Genomic_DNA"/>
</dbReference>
<dbReference type="InterPro" id="IPR002885">
    <property type="entry name" value="PPR_rpt"/>
</dbReference>
<dbReference type="Pfam" id="PF01535">
    <property type="entry name" value="PPR"/>
    <property type="match status" value="4"/>
</dbReference>
<name>A0A328EAG3_9ASTE</name>
<dbReference type="Pfam" id="PF13041">
    <property type="entry name" value="PPR_2"/>
    <property type="match status" value="3"/>
</dbReference>
<dbReference type="InterPro" id="IPR011990">
    <property type="entry name" value="TPR-like_helical_dom_sf"/>
</dbReference>
<evidence type="ECO:0000313" key="4">
    <source>
        <dbReference type="Proteomes" id="UP000249390"/>
    </source>
</evidence>
<protein>
    <recommendedName>
        <fullName evidence="5">DYW domain-containing protein</fullName>
    </recommendedName>
</protein>
<sequence>MQSHLVNITSKISVLGRNGQIVHARKLFDEMLLKDIVAWNTMLSSYSHLGLHQEAFSLFNNLRCGIVQPDHYTFTSMLSACAGSSELKYGKKIHALLIVYGYNACLPINNALIDMYGKCFRPYDANRVFEEMGVTNEVSWCSLLFAYVNVNNLDVATDVFKAMPKKGLIAFNTMIAGHARRGEVGSSFSLFKDMIDEPCPPDQWTLSALMTACAESRQHYLGCMLHTYILKSGWSSTSEANNSTLSFYASVNQHGDVLKLVQGTDILNQVSWNAIIDAHMKGGNICEAFTAFTQAPLKNLVSWTSMIAGCARNGHEEQAIGFFVDMTRNGIKPDKYTFGAVLHACSTLAALNHGKMVHGCGFKGGFITHNYVVNNLVNMYAKCGDIKDSHGAFCEIYEKDLVSWNTMLFAYGLHGWSMQAFHLLEEMLAAAVKPDKTTFIGLLMSCSHSGLVDNGRALFESMAGVYNIPPGVDHVTCLVDILGRGGYMEEARRIANEYLVKNSTMLPQEVLFGACSSQNNTELGVELGNLLKSSEPRNETSYVLLSNLYCASGQWKEAEMVRQAMVDKGVMKTPGFSRIEVQKQVKIFVAGRESILWMEKVDELLFILNSEMRYPHYVHGSGSIT</sequence>
<feature type="repeat" description="PPR" evidence="2">
    <location>
        <begin position="299"/>
        <end position="333"/>
    </location>
</feature>
<dbReference type="AlphaFoldDB" id="A0A328EAG3"/>
<dbReference type="InterPro" id="IPR046960">
    <property type="entry name" value="PPR_At4g14850-like_plant"/>
</dbReference>
<dbReference type="GO" id="GO:0099402">
    <property type="term" value="P:plant organ development"/>
    <property type="evidence" value="ECO:0007669"/>
    <property type="project" value="UniProtKB-ARBA"/>
</dbReference>
<dbReference type="InterPro" id="IPR046848">
    <property type="entry name" value="E_motif"/>
</dbReference>
<evidence type="ECO:0000256" key="2">
    <source>
        <dbReference type="PROSITE-ProRule" id="PRU00708"/>
    </source>
</evidence>
<feature type="repeat" description="PPR" evidence="2">
    <location>
        <begin position="400"/>
        <end position="434"/>
    </location>
</feature>
<evidence type="ECO:0008006" key="5">
    <source>
        <dbReference type="Google" id="ProtNLM"/>
    </source>
</evidence>
<dbReference type="NCBIfam" id="TIGR00756">
    <property type="entry name" value="PPR"/>
    <property type="match status" value="5"/>
</dbReference>
<evidence type="ECO:0000256" key="1">
    <source>
        <dbReference type="ARBA" id="ARBA00022737"/>
    </source>
</evidence>
<keyword evidence="1" id="KW-0677">Repeat</keyword>
<organism evidence="3 4">
    <name type="scientific">Cuscuta australis</name>
    <dbReference type="NCBI Taxonomy" id="267555"/>
    <lineage>
        <taxon>Eukaryota</taxon>
        <taxon>Viridiplantae</taxon>
        <taxon>Streptophyta</taxon>
        <taxon>Embryophyta</taxon>
        <taxon>Tracheophyta</taxon>
        <taxon>Spermatophyta</taxon>
        <taxon>Magnoliopsida</taxon>
        <taxon>eudicotyledons</taxon>
        <taxon>Gunneridae</taxon>
        <taxon>Pentapetalae</taxon>
        <taxon>asterids</taxon>
        <taxon>lamiids</taxon>
        <taxon>Solanales</taxon>
        <taxon>Convolvulaceae</taxon>
        <taxon>Cuscuteae</taxon>
        <taxon>Cuscuta</taxon>
        <taxon>Cuscuta subgen. Grammica</taxon>
        <taxon>Cuscuta sect. Cleistogrammica</taxon>
    </lineage>
</organism>
<gene>
    <name evidence="3" type="ORF">DM860_001474</name>
</gene>
<reference evidence="3 4" key="1">
    <citation type="submission" date="2018-06" db="EMBL/GenBank/DDBJ databases">
        <title>The Genome of Cuscuta australis (Dodder) Provides Insight into the Evolution of Plant Parasitism.</title>
        <authorList>
            <person name="Liu H."/>
        </authorList>
    </citation>
    <scope>NUCLEOTIDE SEQUENCE [LARGE SCALE GENOMIC DNA]</scope>
    <source>
        <strain evidence="4">cv. Yunnan</strain>
        <tissue evidence="3">Vines</tissue>
    </source>
</reference>
<keyword evidence="4" id="KW-1185">Reference proteome</keyword>
<dbReference type="PANTHER" id="PTHR47926:SF465">
    <property type="entry name" value="PENTATRICOPEPTIDE REPEAT (PPR-LIKE) SUPERFAMILY PROTEIN"/>
    <property type="match status" value="1"/>
</dbReference>
<comment type="caution">
    <text evidence="3">The sequence shown here is derived from an EMBL/GenBank/DDBJ whole genome shotgun (WGS) entry which is preliminary data.</text>
</comment>
<evidence type="ECO:0000313" key="3">
    <source>
        <dbReference type="EMBL" id="RAL54346.1"/>
    </source>
</evidence>
<dbReference type="Proteomes" id="UP000249390">
    <property type="component" value="Unassembled WGS sequence"/>
</dbReference>
<dbReference type="PROSITE" id="PS51375">
    <property type="entry name" value="PPR"/>
    <property type="match status" value="5"/>
</dbReference>
<dbReference type="FunFam" id="1.25.40.10:FF:000158">
    <property type="entry name" value="pentatricopeptide repeat-containing protein At2g33680"/>
    <property type="match status" value="1"/>
</dbReference>
<dbReference type="GO" id="GO:0003723">
    <property type="term" value="F:RNA binding"/>
    <property type="evidence" value="ECO:0007669"/>
    <property type="project" value="InterPro"/>
</dbReference>
<dbReference type="PANTHER" id="PTHR47926">
    <property type="entry name" value="PENTATRICOPEPTIDE REPEAT-CONTAINING PROTEIN"/>
    <property type="match status" value="1"/>
</dbReference>